<proteinExistence type="predicted"/>
<protein>
    <submittedName>
        <fullName evidence="1">Uncharacterized protein</fullName>
    </submittedName>
</protein>
<dbReference type="EMBL" id="JARKIK010000041">
    <property type="protein sequence ID" value="KAK8737912.1"/>
    <property type="molecule type" value="Genomic_DNA"/>
</dbReference>
<reference evidence="1 2" key="1">
    <citation type="journal article" date="2024" name="BMC Genomics">
        <title>Genome assembly of redclaw crayfish (Cherax quadricarinatus) provides insights into its immune adaptation and hypoxia tolerance.</title>
        <authorList>
            <person name="Liu Z."/>
            <person name="Zheng J."/>
            <person name="Li H."/>
            <person name="Fang K."/>
            <person name="Wang S."/>
            <person name="He J."/>
            <person name="Zhou D."/>
            <person name="Weng S."/>
            <person name="Chi M."/>
            <person name="Gu Z."/>
            <person name="He J."/>
            <person name="Li F."/>
            <person name="Wang M."/>
        </authorList>
    </citation>
    <scope>NUCLEOTIDE SEQUENCE [LARGE SCALE GENOMIC DNA]</scope>
    <source>
        <strain evidence="1">ZL_2023a</strain>
    </source>
</reference>
<evidence type="ECO:0000313" key="2">
    <source>
        <dbReference type="Proteomes" id="UP001445076"/>
    </source>
</evidence>
<dbReference type="AlphaFoldDB" id="A0AAW0X0M2"/>
<organism evidence="1 2">
    <name type="scientific">Cherax quadricarinatus</name>
    <name type="common">Australian red claw crayfish</name>
    <dbReference type="NCBI Taxonomy" id="27406"/>
    <lineage>
        <taxon>Eukaryota</taxon>
        <taxon>Metazoa</taxon>
        <taxon>Ecdysozoa</taxon>
        <taxon>Arthropoda</taxon>
        <taxon>Crustacea</taxon>
        <taxon>Multicrustacea</taxon>
        <taxon>Malacostraca</taxon>
        <taxon>Eumalacostraca</taxon>
        <taxon>Eucarida</taxon>
        <taxon>Decapoda</taxon>
        <taxon>Pleocyemata</taxon>
        <taxon>Astacidea</taxon>
        <taxon>Parastacoidea</taxon>
        <taxon>Parastacidae</taxon>
        <taxon>Cherax</taxon>
    </lineage>
</organism>
<name>A0AAW0X0M2_CHEQU</name>
<keyword evidence="2" id="KW-1185">Reference proteome</keyword>
<gene>
    <name evidence="1" type="ORF">OTU49_004299</name>
</gene>
<accession>A0AAW0X0M2</accession>
<comment type="caution">
    <text evidence="1">The sequence shown here is derived from an EMBL/GenBank/DDBJ whole genome shotgun (WGS) entry which is preliminary data.</text>
</comment>
<dbReference type="Proteomes" id="UP001445076">
    <property type="component" value="Unassembled WGS sequence"/>
</dbReference>
<feature type="non-terminal residue" evidence="1">
    <location>
        <position position="1"/>
    </location>
</feature>
<sequence length="110" mass="11935">AKFFQYLQNTLLNFFNVHTAGSVSVSSSSANDLTSSSNSSFFNTSICSSISSSTFLSVDAASAVSFIFFKLCLLLNLYNHPLLAVNGFVSSSVESFLKSSYRLKAFCHDT</sequence>
<evidence type="ECO:0000313" key="1">
    <source>
        <dbReference type="EMBL" id="KAK8737912.1"/>
    </source>
</evidence>